<dbReference type="InterPro" id="IPR043504">
    <property type="entry name" value="Peptidase_S1_PA_chymotrypsin"/>
</dbReference>
<dbReference type="FunFam" id="2.40.10.10:FF:000001">
    <property type="entry name" value="Periplasmic serine protease DegS"/>
    <property type="match status" value="1"/>
</dbReference>
<sequence length="519" mass="53592">MSQQPSPYQPDPADGRDDSADVERPRLRPRPLERPAVDPAQAEAFARPEGVAGSFAPPPGAVRSDNGQQGDGRRAAPPPEPLRQAFHRPEGSQETLQRPPGARSDNGTTSAEPTFWKDGAERDPWRDPGAAAVLGPPAVEDTGPGKDGAAPNAEGARLSLRELLFGRRVAPTALAALFGAALLIGAAGGLLGRLTAEGGSPLTDPDVTLAQVEDAKERPPGSVSDVASRVLPAVVSVEVQIGTGGGTGSGVVIDGNGYVLTNNHVVADASRAQDAKVFTVFHDGTRARARIVGRDPKTDLAVLKVEVRNPTVIQMGRSSDLRVGDGVIAIGSPLGLASTVTEGIVSARDRAVRLEGEGSGPVVINAVQTDASINRGNSGGALVDSRGALVGINTAIKTAGEGGGSVGIGFAIPIDDARRIAEELIRNGQVKHAELGVNTKTVMDSNGSGAQVQNVQQGSAAAEAGITEGDVIVKLGERRVQSADELVVAEHQHQIGQQVRVELIRQGRPITLEATLRSD</sequence>
<evidence type="ECO:0000256" key="5">
    <source>
        <dbReference type="SAM" id="MobiDB-lite"/>
    </source>
</evidence>
<dbReference type="PRINTS" id="PR00834">
    <property type="entry name" value="PROTEASES2C"/>
</dbReference>
<dbReference type="SMART" id="SM00228">
    <property type="entry name" value="PDZ"/>
    <property type="match status" value="1"/>
</dbReference>
<dbReference type="Proteomes" id="UP000637578">
    <property type="component" value="Unassembled WGS sequence"/>
</dbReference>
<evidence type="ECO:0000256" key="4">
    <source>
        <dbReference type="ARBA" id="ARBA00022825"/>
    </source>
</evidence>
<gene>
    <name evidence="7" type="ORF">GCM10012275_12180</name>
</gene>
<dbReference type="PANTHER" id="PTHR43343:SF3">
    <property type="entry name" value="PROTEASE DO-LIKE 8, CHLOROPLASTIC"/>
    <property type="match status" value="1"/>
</dbReference>
<feature type="compositionally biased region" description="Basic and acidic residues" evidence="5">
    <location>
        <begin position="13"/>
        <end position="36"/>
    </location>
</feature>
<comment type="similarity">
    <text evidence="1">Belongs to the peptidase S1C family.</text>
</comment>
<comment type="caution">
    <text evidence="7">The sequence shown here is derived from an EMBL/GenBank/DDBJ whole genome shotgun (WGS) entry which is preliminary data.</text>
</comment>
<dbReference type="Gene3D" id="2.40.10.10">
    <property type="entry name" value="Trypsin-like serine proteases"/>
    <property type="match status" value="2"/>
</dbReference>
<evidence type="ECO:0000313" key="8">
    <source>
        <dbReference type="Proteomes" id="UP000637578"/>
    </source>
</evidence>
<organism evidence="7 8">
    <name type="scientific">Longimycelium tulufanense</name>
    <dbReference type="NCBI Taxonomy" id="907463"/>
    <lineage>
        <taxon>Bacteria</taxon>
        <taxon>Bacillati</taxon>
        <taxon>Actinomycetota</taxon>
        <taxon>Actinomycetes</taxon>
        <taxon>Pseudonocardiales</taxon>
        <taxon>Pseudonocardiaceae</taxon>
        <taxon>Longimycelium</taxon>
    </lineage>
</organism>
<dbReference type="Gene3D" id="2.30.42.10">
    <property type="match status" value="1"/>
</dbReference>
<reference evidence="7" key="2">
    <citation type="submission" date="2020-09" db="EMBL/GenBank/DDBJ databases">
        <authorList>
            <person name="Sun Q."/>
            <person name="Zhou Y."/>
        </authorList>
    </citation>
    <scope>NUCLEOTIDE SEQUENCE</scope>
    <source>
        <strain evidence="7">CGMCC 4.5737</strain>
    </source>
</reference>
<dbReference type="Pfam" id="PF13365">
    <property type="entry name" value="Trypsin_2"/>
    <property type="match status" value="1"/>
</dbReference>
<keyword evidence="8" id="KW-1185">Reference proteome</keyword>
<evidence type="ECO:0000256" key="3">
    <source>
        <dbReference type="ARBA" id="ARBA00022801"/>
    </source>
</evidence>
<dbReference type="SUPFAM" id="SSF50156">
    <property type="entry name" value="PDZ domain-like"/>
    <property type="match status" value="1"/>
</dbReference>
<evidence type="ECO:0000313" key="7">
    <source>
        <dbReference type="EMBL" id="GGM42813.1"/>
    </source>
</evidence>
<dbReference type="GO" id="GO:0006508">
    <property type="term" value="P:proteolysis"/>
    <property type="evidence" value="ECO:0007669"/>
    <property type="project" value="UniProtKB-KW"/>
</dbReference>
<evidence type="ECO:0000256" key="2">
    <source>
        <dbReference type="ARBA" id="ARBA00022670"/>
    </source>
</evidence>
<name>A0A8J3CBP4_9PSEU</name>
<dbReference type="AlphaFoldDB" id="A0A8J3CBP4"/>
<dbReference type="GO" id="GO:0004252">
    <property type="term" value="F:serine-type endopeptidase activity"/>
    <property type="evidence" value="ECO:0007669"/>
    <property type="project" value="InterPro"/>
</dbReference>
<dbReference type="InterPro" id="IPR051201">
    <property type="entry name" value="Chloro_Bact_Ser_Proteases"/>
</dbReference>
<dbReference type="InterPro" id="IPR009003">
    <property type="entry name" value="Peptidase_S1_PA"/>
</dbReference>
<accession>A0A8J3CBP4</accession>
<reference evidence="7" key="1">
    <citation type="journal article" date="2014" name="Int. J. Syst. Evol. Microbiol.">
        <title>Complete genome sequence of Corynebacterium casei LMG S-19264T (=DSM 44701T), isolated from a smear-ripened cheese.</title>
        <authorList>
            <consortium name="US DOE Joint Genome Institute (JGI-PGF)"/>
            <person name="Walter F."/>
            <person name="Albersmeier A."/>
            <person name="Kalinowski J."/>
            <person name="Ruckert C."/>
        </authorList>
    </citation>
    <scope>NUCLEOTIDE SEQUENCE</scope>
    <source>
        <strain evidence="7">CGMCC 4.5737</strain>
    </source>
</reference>
<dbReference type="InterPro" id="IPR001478">
    <property type="entry name" value="PDZ"/>
</dbReference>
<evidence type="ECO:0000259" key="6">
    <source>
        <dbReference type="PROSITE" id="PS50106"/>
    </source>
</evidence>
<feature type="domain" description="PDZ" evidence="6">
    <location>
        <begin position="424"/>
        <end position="507"/>
    </location>
</feature>
<dbReference type="RefSeq" id="WP_189054739.1">
    <property type="nucleotide sequence ID" value="NZ_BMMK01000003.1"/>
</dbReference>
<evidence type="ECO:0000256" key="1">
    <source>
        <dbReference type="ARBA" id="ARBA00010541"/>
    </source>
</evidence>
<dbReference type="PROSITE" id="PS50106">
    <property type="entry name" value="PDZ"/>
    <property type="match status" value="1"/>
</dbReference>
<keyword evidence="2 7" id="KW-0645">Protease</keyword>
<dbReference type="Pfam" id="PF13180">
    <property type="entry name" value="PDZ_2"/>
    <property type="match status" value="1"/>
</dbReference>
<keyword evidence="3" id="KW-0378">Hydrolase</keyword>
<dbReference type="EMBL" id="BMMK01000003">
    <property type="protein sequence ID" value="GGM42813.1"/>
    <property type="molecule type" value="Genomic_DNA"/>
</dbReference>
<protein>
    <submittedName>
        <fullName evidence="7">Serine protease</fullName>
    </submittedName>
</protein>
<proteinExistence type="inferred from homology"/>
<dbReference type="InterPro" id="IPR001940">
    <property type="entry name" value="Peptidase_S1C"/>
</dbReference>
<feature type="region of interest" description="Disordered" evidence="5">
    <location>
        <begin position="1"/>
        <end position="152"/>
    </location>
</feature>
<feature type="compositionally biased region" description="Low complexity" evidence="5">
    <location>
        <begin position="128"/>
        <end position="139"/>
    </location>
</feature>
<dbReference type="PANTHER" id="PTHR43343">
    <property type="entry name" value="PEPTIDASE S12"/>
    <property type="match status" value="1"/>
</dbReference>
<keyword evidence="4" id="KW-0720">Serine protease</keyword>
<dbReference type="SUPFAM" id="SSF50494">
    <property type="entry name" value="Trypsin-like serine proteases"/>
    <property type="match status" value="1"/>
</dbReference>
<dbReference type="InterPro" id="IPR036034">
    <property type="entry name" value="PDZ_sf"/>
</dbReference>